<dbReference type="GeneID" id="100372016"/>
<evidence type="ECO:0000313" key="4">
    <source>
        <dbReference type="Proteomes" id="UP000694865"/>
    </source>
</evidence>
<name>A0ABM0GNB0_SACKO</name>
<gene>
    <name evidence="5" type="primary">LOC100372016</name>
</gene>
<proteinExistence type="predicted"/>
<dbReference type="CDD" id="cd00590">
    <property type="entry name" value="RRM_SF"/>
    <property type="match status" value="1"/>
</dbReference>
<dbReference type="SUPFAM" id="SSF54928">
    <property type="entry name" value="RNA-binding domain, RBD"/>
    <property type="match status" value="2"/>
</dbReference>
<feature type="compositionally biased region" description="Basic and acidic residues" evidence="2">
    <location>
        <begin position="159"/>
        <end position="168"/>
    </location>
</feature>
<feature type="domain" description="RRM" evidence="3">
    <location>
        <begin position="343"/>
        <end position="425"/>
    </location>
</feature>
<dbReference type="PROSITE" id="PS50102">
    <property type="entry name" value="RRM"/>
    <property type="match status" value="1"/>
</dbReference>
<dbReference type="InterPro" id="IPR000504">
    <property type="entry name" value="RRM_dom"/>
</dbReference>
<protein>
    <submittedName>
        <fullName evidence="5">Muscle M-line assembly protein unc-89-like</fullName>
    </submittedName>
</protein>
<evidence type="ECO:0000256" key="2">
    <source>
        <dbReference type="SAM" id="MobiDB-lite"/>
    </source>
</evidence>
<evidence type="ECO:0000259" key="3">
    <source>
        <dbReference type="PROSITE" id="PS50102"/>
    </source>
</evidence>
<dbReference type="InterPro" id="IPR035979">
    <property type="entry name" value="RBD_domain_sf"/>
</dbReference>
<evidence type="ECO:0000313" key="5">
    <source>
        <dbReference type="RefSeq" id="XP_002733731.1"/>
    </source>
</evidence>
<sequence length="433" mass="49250">MPKRQSKKGDVTISPETLGKKNLKSPGATMKSEKKGMKRKSSSASAENIDQSRKLTNLKDTKNRKNKTPRQDKMKVIPSKKSPLIKTPERDGEEDDSMVITFPKLESLTPKISTDLADPMSSTSKSKKRKAKKNDKSLPETPKVTQKKQKTAQKNAVNETKEKTRKQIELSSIIPGNVTVEEGTPDNILESRLGNQQKESNTMGTLTEENKIPNRKNGKRQLTTEENVQDKTALSVKKQKLDTKYRVFCGNLPPGTTEEILEFFFGECNIYPQFSHYDSRGQRQHNARWRRKIHGSVILTCDTLKEAEELIKLNGTLMPSPLNGQLEVPLTIYHKPDTVFDDCKMFIGKLGAKVNEKDITMFFESHDIHPEKVLVIKNDMHVTKRKKKYRFGFVWLANCEDVEKAVKLSGSEIRKKPVLIDVARNRDKKIKTN</sequence>
<organism evidence="4 5">
    <name type="scientific">Saccoglossus kowalevskii</name>
    <name type="common">Acorn worm</name>
    <dbReference type="NCBI Taxonomy" id="10224"/>
    <lineage>
        <taxon>Eukaryota</taxon>
        <taxon>Metazoa</taxon>
        <taxon>Hemichordata</taxon>
        <taxon>Enteropneusta</taxon>
        <taxon>Harrimaniidae</taxon>
        <taxon>Saccoglossus</taxon>
    </lineage>
</organism>
<dbReference type="Proteomes" id="UP000694865">
    <property type="component" value="Unplaced"/>
</dbReference>
<dbReference type="InterPro" id="IPR012677">
    <property type="entry name" value="Nucleotide-bd_a/b_plait_sf"/>
</dbReference>
<evidence type="ECO:0000256" key="1">
    <source>
        <dbReference type="PROSITE-ProRule" id="PRU00176"/>
    </source>
</evidence>
<dbReference type="Gene3D" id="3.30.70.330">
    <property type="match status" value="2"/>
</dbReference>
<feature type="region of interest" description="Disordered" evidence="2">
    <location>
        <begin position="1"/>
        <end position="168"/>
    </location>
</feature>
<accession>A0ABM0GNB0</accession>
<keyword evidence="4" id="KW-1185">Reference proteome</keyword>
<dbReference type="SMART" id="SM00360">
    <property type="entry name" value="RRM"/>
    <property type="match status" value="2"/>
</dbReference>
<keyword evidence="1" id="KW-0694">RNA-binding</keyword>
<reference evidence="5" key="1">
    <citation type="submission" date="2025-08" db="UniProtKB">
        <authorList>
            <consortium name="RefSeq"/>
        </authorList>
    </citation>
    <scope>IDENTIFICATION</scope>
    <source>
        <tissue evidence="5">Testes</tissue>
    </source>
</reference>
<dbReference type="RefSeq" id="XP_002733731.1">
    <property type="nucleotide sequence ID" value="XM_002733685.2"/>
</dbReference>
<feature type="compositionally biased region" description="Basic and acidic residues" evidence="2">
    <location>
        <begin position="50"/>
        <end position="75"/>
    </location>
</feature>
<dbReference type="Pfam" id="PF00076">
    <property type="entry name" value="RRM_1"/>
    <property type="match status" value="1"/>
</dbReference>